<dbReference type="GO" id="GO:0007165">
    <property type="term" value="P:signal transduction"/>
    <property type="evidence" value="ECO:0007669"/>
    <property type="project" value="InterPro"/>
</dbReference>
<sequence>MCPPKTEQRVSPHQHLHLSLLCTFKVIITRIVHNKFAITMASNAIIQRTSSSSHVVRTYDVFVSFRGEDTRNNFTGFLFQALRRKGIDAFKDGQDLKKGDSIAPELLQAIQCSRIFIVVFSKNYASSTWCLRELAHIFNCIGTSSTHVLPIFYDVDPSEVRKQSGYFEKAFAEHEERFREDKEKMEEVQRWRHALTQVANLSGWDIRNKAQYAEIEQIVLKIINILGPKFLSLPNDDLVGMQSRFEELAKLLHLGSINDVRVVGISGMSGIGKSTVVGSLFERISHQYDCRCFIDDVSKIYRDFGTLGILKQLLSQCLNEKELKICNVYEGTCLVWNRLRNARALIVLDNVDQVGQLKMFTGSRETLLRECLGGGSRIIITSRDQHILRTHGIDELYQVQPLNKEDAVELFCRNAFKNNYIISGYEDLTYDVLSHAQGHPLAIQVLGSSLLGQNVSQWRSALARLRKTKSKNIMDVLRIGFDELEDIEKEIFLDIACFFNAPSKEQSVKEVLDFRGFHPEYGLQVLVAKSLISICFGYIFMHGLLKDLGWFIVREKSPMKPRKWSRLWDCQDFLKVMSDNMAAENLEAIAVQQEFCETIIKVDALSKMSHLKLLKLWNVNFSGSLNHLSNELGYLTWNNYPFECLPPSFQPDKLVQLSLIDSNIKQLWKDTMPLHNLRRLNLAYSKNLIEIPDLGEALNLEWLNLKRCIKLKQIHSSIGLLRKLTYVNLDDCE</sequence>
<dbReference type="InterPro" id="IPR000157">
    <property type="entry name" value="TIR_dom"/>
</dbReference>
<keyword evidence="2" id="KW-0677">Repeat</keyword>
<dbReference type="SMART" id="SM00255">
    <property type="entry name" value="TIR"/>
    <property type="match status" value="1"/>
</dbReference>
<name>A0A371EKI2_MUCPR</name>
<dbReference type="GO" id="GO:0006952">
    <property type="term" value="P:defense response"/>
    <property type="evidence" value="ECO:0007669"/>
    <property type="project" value="UniProtKB-KW"/>
</dbReference>
<dbReference type="InterPro" id="IPR036390">
    <property type="entry name" value="WH_DNA-bd_sf"/>
</dbReference>
<dbReference type="PRINTS" id="PR00364">
    <property type="entry name" value="DISEASERSIST"/>
</dbReference>
<evidence type="ECO:0000256" key="4">
    <source>
        <dbReference type="ARBA" id="ARBA00023027"/>
    </source>
</evidence>
<dbReference type="Pfam" id="PF00931">
    <property type="entry name" value="NB-ARC"/>
    <property type="match status" value="1"/>
</dbReference>
<comment type="caution">
    <text evidence="6">The sequence shown here is derived from an EMBL/GenBank/DDBJ whole genome shotgun (WGS) entry which is preliminary data.</text>
</comment>
<dbReference type="OrthoDB" id="1627220at2759"/>
<dbReference type="SUPFAM" id="SSF52540">
    <property type="entry name" value="P-loop containing nucleoside triphosphate hydrolases"/>
    <property type="match status" value="1"/>
</dbReference>
<dbReference type="AlphaFoldDB" id="A0A371EKI2"/>
<dbReference type="InterPro" id="IPR027417">
    <property type="entry name" value="P-loop_NTPase"/>
</dbReference>
<dbReference type="PROSITE" id="PS50104">
    <property type="entry name" value="TIR"/>
    <property type="match status" value="1"/>
</dbReference>
<dbReference type="InterPro" id="IPR042197">
    <property type="entry name" value="Apaf_helical"/>
</dbReference>
<evidence type="ECO:0000259" key="5">
    <source>
        <dbReference type="PROSITE" id="PS50104"/>
    </source>
</evidence>
<accession>A0A371EKI2</accession>
<dbReference type="Gene3D" id="1.10.8.430">
    <property type="entry name" value="Helical domain of apoptotic protease-activating factors"/>
    <property type="match status" value="1"/>
</dbReference>
<evidence type="ECO:0000256" key="3">
    <source>
        <dbReference type="ARBA" id="ARBA00022821"/>
    </source>
</evidence>
<dbReference type="GO" id="GO:0043531">
    <property type="term" value="F:ADP binding"/>
    <property type="evidence" value="ECO:0007669"/>
    <property type="project" value="InterPro"/>
</dbReference>
<dbReference type="InterPro" id="IPR002182">
    <property type="entry name" value="NB-ARC"/>
</dbReference>
<evidence type="ECO:0000256" key="2">
    <source>
        <dbReference type="ARBA" id="ARBA00022737"/>
    </source>
</evidence>
<evidence type="ECO:0000313" key="7">
    <source>
        <dbReference type="Proteomes" id="UP000257109"/>
    </source>
</evidence>
<dbReference type="Pfam" id="PF01582">
    <property type="entry name" value="TIR"/>
    <property type="match status" value="1"/>
</dbReference>
<evidence type="ECO:0000256" key="1">
    <source>
        <dbReference type="ARBA" id="ARBA00022614"/>
    </source>
</evidence>
<feature type="non-terminal residue" evidence="6">
    <location>
        <position position="1"/>
    </location>
</feature>
<keyword evidence="7" id="KW-1185">Reference proteome</keyword>
<evidence type="ECO:0000313" key="6">
    <source>
        <dbReference type="EMBL" id="RDX66496.1"/>
    </source>
</evidence>
<feature type="non-terminal residue" evidence="6">
    <location>
        <position position="733"/>
    </location>
</feature>
<dbReference type="SUPFAM" id="SSF52058">
    <property type="entry name" value="L domain-like"/>
    <property type="match status" value="1"/>
</dbReference>
<organism evidence="6 7">
    <name type="scientific">Mucuna pruriens</name>
    <name type="common">Velvet bean</name>
    <name type="synonym">Dolichos pruriens</name>
    <dbReference type="NCBI Taxonomy" id="157652"/>
    <lineage>
        <taxon>Eukaryota</taxon>
        <taxon>Viridiplantae</taxon>
        <taxon>Streptophyta</taxon>
        <taxon>Embryophyta</taxon>
        <taxon>Tracheophyta</taxon>
        <taxon>Spermatophyta</taxon>
        <taxon>Magnoliopsida</taxon>
        <taxon>eudicotyledons</taxon>
        <taxon>Gunneridae</taxon>
        <taxon>Pentapetalae</taxon>
        <taxon>rosids</taxon>
        <taxon>fabids</taxon>
        <taxon>Fabales</taxon>
        <taxon>Fabaceae</taxon>
        <taxon>Papilionoideae</taxon>
        <taxon>50 kb inversion clade</taxon>
        <taxon>NPAAA clade</taxon>
        <taxon>indigoferoid/millettioid clade</taxon>
        <taxon>Phaseoleae</taxon>
        <taxon>Mucuna</taxon>
    </lineage>
</organism>
<feature type="domain" description="TIR" evidence="5">
    <location>
        <begin position="57"/>
        <end position="226"/>
    </location>
</feature>
<dbReference type="InterPro" id="IPR058192">
    <property type="entry name" value="WHD_ROQ1-like"/>
</dbReference>
<protein>
    <submittedName>
        <fullName evidence="6">TMV resistance protein N</fullName>
    </submittedName>
</protein>
<dbReference type="Proteomes" id="UP000257109">
    <property type="component" value="Unassembled WGS sequence"/>
</dbReference>
<keyword evidence="3" id="KW-0611">Plant defense</keyword>
<dbReference type="SUPFAM" id="SSF46785">
    <property type="entry name" value="Winged helix' DNA-binding domain"/>
    <property type="match status" value="1"/>
</dbReference>
<dbReference type="SUPFAM" id="SSF52200">
    <property type="entry name" value="Toll/Interleukin receptor TIR domain"/>
    <property type="match status" value="1"/>
</dbReference>
<keyword evidence="4" id="KW-0520">NAD</keyword>
<proteinExistence type="predicted"/>
<dbReference type="Pfam" id="PF23282">
    <property type="entry name" value="WHD_ROQ1"/>
    <property type="match status" value="1"/>
</dbReference>
<dbReference type="FunFam" id="3.40.50.10140:FF:000007">
    <property type="entry name" value="Disease resistance protein (TIR-NBS-LRR class)"/>
    <property type="match status" value="1"/>
</dbReference>
<dbReference type="EMBL" id="QJKJ01013416">
    <property type="protein sequence ID" value="RDX66496.1"/>
    <property type="molecule type" value="Genomic_DNA"/>
</dbReference>
<dbReference type="PANTHER" id="PTHR11017:SF259">
    <property type="entry name" value="ADP-RIBOSYL CYCLASE_CYCLIC ADP-RIBOSE HYDROLASE"/>
    <property type="match status" value="1"/>
</dbReference>
<dbReference type="Gene3D" id="3.80.10.10">
    <property type="entry name" value="Ribonuclease Inhibitor"/>
    <property type="match status" value="1"/>
</dbReference>
<gene>
    <name evidence="6" type="primary">N</name>
    <name evidence="6" type="ORF">CR513_54727</name>
</gene>
<dbReference type="InterPro" id="IPR032675">
    <property type="entry name" value="LRR_dom_sf"/>
</dbReference>
<dbReference type="InterPro" id="IPR035897">
    <property type="entry name" value="Toll_tir_struct_dom_sf"/>
</dbReference>
<keyword evidence="1" id="KW-0433">Leucine-rich repeat</keyword>
<dbReference type="InterPro" id="IPR044974">
    <property type="entry name" value="Disease_R_plants"/>
</dbReference>
<dbReference type="PANTHER" id="PTHR11017">
    <property type="entry name" value="LEUCINE-RICH REPEAT-CONTAINING PROTEIN"/>
    <property type="match status" value="1"/>
</dbReference>
<dbReference type="Gene3D" id="3.40.50.10140">
    <property type="entry name" value="Toll/interleukin-1 receptor homology (TIR) domain"/>
    <property type="match status" value="1"/>
</dbReference>
<reference evidence="6" key="1">
    <citation type="submission" date="2018-05" db="EMBL/GenBank/DDBJ databases">
        <title>Draft genome of Mucuna pruriens seed.</title>
        <authorList>
            <person name="Nnadi N.E."/>
            <person name="Vos R."/>
            <person name="Hasami M.H."/>
            <person name="Devisetty U.K."/>
            <person name="Aguiy J.C."/>
        </authorList>
    </citation>
    <scope>NUCLEOTIDE SEQUENCE [LARGE SCALE GENOMIC DNA]</scope>
    <source>
        <strain evidence="6">JCA_2017</strain>
    </source>
</reference>
<dbReference type="Gene3D" id="3.40.50.300">
    <property type="entry name" value="P-loop containing nucleotide triphosphate hydrolases"/>
    <property type="match status" value="1"/>
</dbReference>